<comment type="function">
    <text evidence="1">Possible endonuclease which induces a single-strand cut and initiates DNA replication.</text>
</comment>
<dbReference type="GeneID" id="78223611"/>
<reference evidence="8 9" key="1">
    <citation type="submission" date="2019-04" db="EMBL/GenBank/DDBJ databases">
        <title>Complete Genome and Methylome Analysis of Haemophilus haemolyticus NEB129.</title>
        <authorList>
            <person name="Fomenkov A."/>
            <person name="Roberts R.J."/>
            <person name="Anton B.P."/>
            <person name="Vincze T."/>
        </authorList>
    </citation>
    <scope>NUCLEOTIDE SEQUENCE [LARGE SCALE GENOMIC DNA]</scope>
    <source>
        <strain evidence="8 9">NEB129</strain>
    </source>
</reference>
<organism evidence="8 9">
    <name type="scientific">Haemophilus parahaemolyticus</name>
    <dbReference type="NCBI Taxonomy" id="735"/>
    <lineage>
        <taxon>Bacteria</taxon>
        <taxon>Pseudomonadati</taxon>
        <taxon>Pseudomonadota</taxon>
        <taxon>Gammaproteobacteria</taxon>
        <taxon>Pasteurellales</taxon>
        <taxon>Pasteurellaceae</taxon>
        <taxon>Haemophilus</taxon>
    </lineage>
</organism>
<name>A0AAE6JP86_HAEPH</name>
<dbReference type="RefSeq" id="WP_005706317.1">
    <property type="nucleotide sequence ID" value="NZ_CP038817.1"/>
</dbReference>
<dbReference type="GO" id="GO:0004519">
    <property type="term" value="F:endonuclease activity"/>
    <property type="evidence" value="ECO:0007669"/>
    <property type="project" value="UniProtKB-KW"/>
</dbReference>
<evidence type="ECO:0000256" key="1">
    <source>
        <dbReference type="ARBA" id="ARBA00003293"/>
    </source>
</evidence>
<evidence type="ECO:0000256" key="3">
    <source>
        <dbReference type="ARBA" id="ARBA00022705"/>
    </source>
</evidence>
<keyword evidence="3" id="KW-0235">DNA replication</keyword>
<dbReference type="KEGG" id="hpaa:E5Q53_00755"/>
<keyword evidence="4" id="KW-0540">Nuclease</keyword>
<comment type="similarity">
    <text evidence="2">Belongs to the phage GPA family.</text>
</comment>
<dbReference type="EMBL" id="CP038817">
    <property type="protein sequence ID" value="QEN10103.1"/>
    <property type="molecule type" value="Genomic_DNA"/>
</dbReference>
<sequence>MSHLALNLNFEEQAKAQIAPVQAETQSQDLALSGLFMDDATLDYLENEILSPAERIELGLSAFPEIAVQAVENVPEVAETPDPLGLLKEKSPSQLELFAKVPKSIYYAVEDLLKHLPDFAQNYYRRIYLKNLKALKDDGSIAFLAGNVQRTHAWEKLNEALNTELKKVLDHHNVDLFLLSDNFHDKAEWAKAYLGRNSRLFEYDFSQEHNETLFTRENPFKEYWEKEAEKRYSKNHENRIPFYLIPPSRFLGIAKEVARLFEHIQVGFFTDLADSGKTFTDAEIEQALERIYTQCGELCEQMGFAAPYWQSYKARTEEGKSVNDKEMMKSLNRIAAEKYWLKLFLKRQEQMMEHLRIACGEVFAKRSPYVSQAAYKRAEEKHRKMEAFIKNSILINVENEEEQVDLYELWFKSNSNPTIRRYEMMTRLRGVEEWAEENGWQALFLTLTAPSAYHAMHSHGRRNRKWQGADPRTTQAYLNKVWAQFRALLAKRKIDFKGMRVTEPHHDGTPHWHLLFYVKKEHIDEVEMLFKRKALEIDGDEAGASEHRCKVERCDKEKGSATAYIVKYVSKNIGGFGIDAEGADTVSDEAPQLKTNENARRVRAWAGLWCLRQFQFYGIGSVTVWRELRRCTEEQVAGDQLLLNLQAITDVSCYASFIDIQANKDKSDKAPVKTYYVETSNNSYGEMQRKVMGVFNRLSDRTVISRLKSYRIEKKKDEQTEFKTLTALAVEVQKNTGRSPAWTCVNNCNPIKEVKKPTKAEPEETYIQKTVRNFINEHEHEYNRLDHALKMRGIDDNLISDFDKMNLIKGAEYTVHGLTRLKYVKGYNGFNLWMKYVRDQNADWELA</sequence>
<dbReference type="Pfam" id="PF05840">
    <property type="entry name" value="Phage_GPA"/>
    <property type="match status" value="1"/>
</dbReference>
<proteinExistence type="inferred from homology"/>
<keyword evidence="5 8" id="KW-0255">Endonuclease</keyword>
<feature type="domain" description="Replication gene A protein-like" evidence="7">
    <location>
        <begin position="268"/>
        <end position="575"/>
    </location>
</feature>
<evidence type="ECO:0000256" key="2">
    <source>
        <dbReference type="ARBA" id="ARBA00009260"/>
    </source>
</evidence>
<evidence type="ECO:0000256" key="5">
    <source>
        <dbReference type="ARBA" id="ARBA00022759"/>
    </source>
</evidence>
<evidence type="ECO:0000313" key="9">
    <source>
        <dbReference type="Proteomes" id="UP000323974"/>
    </source>
</evidence>
<dbReference type="GO" id="GO:0016787">
    <property type="term" value="F:hydrolase activity"/>
    <property type="evidence" value="ECO:0007669"/>
    <property type="project" value="UniProtKB-KW"/>
</dbReference>
<dbReference type="GO" id="GO:0006260">
    <property type="term" value="P:DNA replication"/>
    <property type="evidence" value="ECO:0007669"/>
    <property type="project" value="UniProtKB-KW"/>
</dbReference>
<protein>
    <submittedName>
        <fullName evidence="8">Replication endonuclease</fullName>
    </submittedName>
</protein>
<evidence type="ECO:0000259" key="7">
    <source>
        <dbReference type="Pfam" id="PF05840"/>
    </source>
</evidence>
<dbReference type="AlphaFoldDB" id="A0AAE6JP86"/>
<dbReference type="InterPro" id="IPR008766">
    <property type="entry name" value="Replication_gene_A-like"/>
</dbReference>
<keyword evidence="6" id="KW-0378">Hydrolase</keyword>
<dbReference type="Proteomes" id="UP000323974">
    <property type="component" value="Chromosome"/>
</dbReference>
<accession>A0AAE6JP86</accession>
<evidence type="ECO:0000256" key="6">
    <source>
        <dbReference type="ARBA" id="ARBA00022801"/>
    </source>
</evidence>
<evidence type="ECO:0000313" key="8">
    <source>
        <dbReference type="EMBL" id="QEN10103.1"/>
    </source>
</evidence>
<gene>
    <name evidence="8" type="ORF">E5Q53_00755</name>
</gene>
<evidence type="ECO:0000256" key="4">
    <source>
        <dbReference type="ARBA" id="ARBA00022722"/>
    </source>
</evidence>